<reference evidence="6 7" key="1">
    <citation type="submission" date="2020-08" db="EMBL/GenBank/DDBJ databases">
        <title>Genomic Encyclopedia of Type Strains, Phase IV (KMG-IV): sequencing the most valuable type-strain genomes for metagenomic binning, comparative biology and taxonomic classification.</title>
        <authorList>
            <person name="Goeker M."/>
        </authorList>
    </citation>
    <scope>NUCLEOTIDE SEQUENCE [LARGE SCALE GENOMIC DNA]</scope>
    <source>
        <strain evidence="6 7">DSM 102238</strain>
    </source>
</reference>
<evidence type="ECO:0000259" key="4">
    <source>
        <dbReference type="Pfam" id="PF00669"/>
    </source>
</evidence>
<name>A0A7W6EAE2_9HYPH</name>
<dbReference type="EMBL" id="JACIEK010000001">
    <property type="protein sequence ID" value="MBB3996401.1"/>
    <property type="molecule type" value="Genomic_DNA"/>
</dbReference>
<keyword evidence="6" id="KW-0282">Flagellum</keyword>
<keyword evidence="6" id="KW-0969">Cilium</keyword>
<dbReference type="Pfam" id="PF00700">
    <property type="entry name" value="Flagellin_C"/>
    <property type="match status" value="1"/>
</dbReference>
<gene>
    <name evidence="6" type="ORF">GGR04_000222</name>
</gene>
<evidence type="ECO:0000313" key="7">
    <source>
        <dbReference type="Proteomes" id="UP000542776"/>
    </source>
</evidence>
<feature type="domain" description="Flagellin C-terminal" evidence="5">
    <location>
        <begin position="517"/>
        <end position="601"/>
    </location>
</feature>
<dbReference type="GO" id="GO:0005576">
    <property type="term" value="C:extracellular region"/>
    <property type="evidence" value="ECO:0007669"/>
    <property type="project" value="UniProtKB-SubCell"/>
</dbReference>
<dbReference type="Proteomes" id="UP000542776">
    <property type="component" value="Unassembled WGS sequence"/>
</dbReference>
<dbReference type="Gene3D" id="1.20.1330.10">
    <property type="entry name" value="f41 fragment of flagellin, N-terminal domain"/>
    <property type="match status" value="1"/>
</dbReference>
<keyword evidence="7" id="KW-1185">Reference proteome</keyword>
<dbReference type="InterPro" id="IPR001492">
    <property type="entry name" value="Flagellin"/>
</dbReference>
<evidence type="ECO:0000259" key="5">
    <source>
        <dbReference type="Pfam" id="PF00700"/>
    </source>
</evidence>
<dbReference type="RefSeq" id="WP_183197017.1">
    <property type="nucleotide sequence ID" value="NZ_JACIEK010000001.1"/>
</dbReference>
<comment type="function">
    <text evidence="3">Flagellin is the subunit protein which polymerizes to form the filaments of bacterial flagella.</text>
</comment>
<organism evidence="6 7">
    <name type="scientific">Aureimonas pseudogalii</name>
    <dbReference type="NCBI Taxonomy" id="1744844"/>
    <lineage>
        <taxon>Bacteria</taxon>
        <taxon>Pseudomonadati</taxon>
        <taxon>Pseudomonadota</taxon>
        <taxon>Alphaproteobacteria</taxon>
        <taxon>Hyphomicrobiales</taxon>
        <taxon>Aurantimonadaceae</taxon>
        <taxon>Aureimonas</taxon>
    </lineage>
</organism>
<keyword evidence="3" id="KW-0964">Secreted</keyword>
<dbReference type="InterPro" id="IPR001029">
    <property type="entry name" value="Flagellin_N"/>
</dbReference>
<dbReference type="PANTHER" id="PTHR42792:SF2">
    <property type="entry name" value="FLAGELLIN"/>
    <property type="match status" value="1"/>
</dbReference>
<comment type="subcellular location">
    <subcellularLocation>
        <location evidence="3">Secreted</location>
    </subcellularLocation>
    <subcellularLocation>
        <location evidence="3">Bacterial flagellum</location>
    </subcellularLocation>
</comment>
<evidence type="ECO:0000256" key="2">
    <source>
        <dbReference type="ARBA" id="ARBA00023143"/>
    </source>
</evidence>
<dbReference type="PRINTS" id="PR00207">
    <property type="entry name" value="FLAGELLIN"/>
</dbReference>
<dbReference type="PANTHER" id="PTHR42792">
    <property type="entry name" value="FLAGELLIN"/>
    <property type="match status" value="1"/>
</dbReference>
<evidence type="ECO:0000313" key="6">
    <source>
        <dbReference type="EMBL" id="MBB3996401.1"/>
    </source>
</evidence>
<dbReference type="Pfam" id="PF00669">
    <property type="entry name" value="Flagellin_N"/>
    <property type="match status" value="1"/>
</dbReference>
<comment type="caution">
    <text evidence="6">The sequence shown here is derived from an EMBL/GenBank/DDBJ whole genome shotgun (WGS) entry which is preliminary data.</text>
</comment>
<dbReference type="Gene3D" id="6.10.10.10">
    <property type="entry name" value="Flagellar export chaperone, C-terminal domain"/>
    <property type="match status" value="1"/>
</dbReference>
<dbReference type="GO" id="GO:0005198">
    <property type="term" value="F:structural molecule activity"/>
    <property type="evidence" value="ECO:0007669"/>
    <property type="project" value="UniProtKB-UniRule"/>
</dbReference>
<evidence type="ECO:0000256" key="1">
    <source>
        <dbReference type="ARBA" id="ARBA00005709"/>
    </source>
</evidence>
<proteinExistence type="inferred from homology"/>
<accession>A0A7W6EAE2</accession>
<feature type="domain" description="Flagellin N-terminal" evidence="4">
    <location>
        <begin position="4"/>
        <end position="135"/>
    </location>
</feature>
<keyword evidence="6" id="KW-0966">Cell projection</keyword>
<dbReference type="InterPro" id="IPR042187">
    <property type="entry name" value="Flagellin_C_sub2"/>
</dbReference>
<comment type="similarity">
    <text evidence="1 3">Belongs to the bacterial flagellin family.</text>
</comment>
<keyword evidence="2 3" id="KW-0975">Bacterial flagellum</keyword>
<dbReference type="SUPFAM" id="SSF64518">
    <property type="entry name" value="Phase 1 flagellin"/>
    <property type="match status" value="2"/>
</dbReference>
<evidence type="ECO:0000256" key="3">
    <source>
        <dbReference type="RuleBase" id="RU362073"/>
    </source>
</evidence>
<sequence>MASVNTNAAAITALRTLQQTNTALDQTQARISTGLRIGEAKDNAAYWAISVTLKSDNKSLATVKDALGLGTATVDVAYQGLNKTKDVLDEIKAKLTAATQPGVDRDVIQSEIAELQKQLVSIAGSSVFSGENWLSVDSNATDYNGTKKIVASFSRDGNNAVAIGTVDVSIGNLALFDSSTVAGKDAILDSHASLKDATGRDIAYGGTSTASGNTLTGGLPATAATVAGSAGTLVSSNAAQAAVTTTNVDLSKIADGDKLTIRYEVQGTSYTRTMTRVAGGTPSVNEFKDMPTLAAALDNANPAVAVSDSGATLIFTSAVTGSSTTPSTVRIMAVSLATSSGAAKTTVGLFAGSGTAAAGADFVTSEPAEITVASGAFQPLVLDKDDTIVFDLQINDETGAKTVRIDQALVNKTLSTPTTPVTNGSIATINDYQKVLAAAVKAANITNADVKMVGPNLVISTSNVAGAKAALAISNMSASGGGRQVSVIDIDISTSAMTASGADTGDKILTVLKAYTAIVNAAINKVTTAASNLGAVAARIDMQKSFVNTLMDTIEKGVGGLIDADMSEESTKLQALQVKQQLGVQALSIANQSSQNILQLFQQ</sequence>
<dbReference type="AlphaFoldDB" id="A0A7W6EAE2"/>
<protein>
    <recommendedName>
        <fullName evidence="3">Flagellin</fullName>
    </recommendedName>
</protein>
<dbReference type="InterPro" id="IPR046358">
    <property type="entry name" value="Flagellin_C"/>
</dbReference>
<dbReference type="GO" id="GO:0009288">
    <property type="term" value="C:bacterial-type flagellum"/>
    <property type="evidence" value="ECO:0007669"/>
    <property type="project" value="UniProtKB-SubCell"/>
</dbReference>